<dbReference type="Pfam" id="PF00332">
    <property type="entry name" value="Glyco_hydro_17"/>
    <property type="match status" value="1"/>
</dbReference>
<dbReference type="Proteomes" id="UP000325081">
    <property type="component" value="Unassembled WGS sequence"/>
</dbReference>
<gene>
    <name evidence="6" type="ORF">STAS_14041</name>
</gene>
<dbReference type="EMBL" id="BKCP01005405">
    <property type="protein sequence ID" value="GER37621.1"/>
    <property type="molecule type" value="Genomic_DNA"/>
</dbReference>
<evidence type="ECO:0000256" key="2">
    <source>
        <dbReference type="ARBA" id="ARBA00022801"/>
    </source>
</evidence>
<evidence type="ECO:0000256" key="5">
    <source>
        <dbReference type="RuleBase" id="RU004336"/>
    </source>
</evidence>
<organism evidence="6 7">
    <name type="scientific">Striga asiatica</name>
    <name type="common">Asiatic witchweed</name>
    <name type="synonym">Buchnera asiatica</name>
    <dbReference type="NCBI Taxonomy" id="4170"/>
    <lineage>
        <taxon>Eukaryota</taxon>
        <taxon>Viridiplantae</taxon>
        <taxon>Streptophyta</taxon>
        <taxon>Embryophyta</taxon>
        <taxon>Tracheophyta</taxon>
        <taxon>Spermatophyta</taxon>
        <taxon>Magnoliopsida</taxon>
        <taxon>eudicotyledons</taxon>
        <taxon>Gunneridae</taxon>
        <taxon>Pentapetalae</taxon>
        <taxon>asterids</taxon>
        <taxon>lamiids</taxon>
        <taxon>Lamiales</taxon>
        <taxon>Orobanchaceae</taxon>
        <taxon>Buchnereae</taxon>
        <taxon>Striga</taxon>
    </lineage>
</organism>
<comment type="caution">
    <text evidence="6">The sequence shown here is derived from an EMBL/GenBank/DDBJ whole genome shotgun (WGS) entry which is preliminary data.</text>
</comment>
<accession>A0A5A7PY93</accession>
<dbReference type="GO" id="GO:0004553">
    <property type="term" value="F:hydrolase activity, hydrolyzing O-glycosyl compounds"/>
    <property type="evidence" value="ECO:0007669"/>
    <property type="project" value="InterPro"/>
</dbReference>
<dbReference type="FunFam" id="3.20.20.80:FF:000010">
    <property type="entry name" value="glucan endo-1,3-beta-glucosidase, basic"/>
    <property type="match status" value="1"/>
</dbReference>
<dbReference type="GO" id="GO:0005975">
    <property type="term" value="P:carbohydrate metabolic process"/>
    <property type="evidence" value="ECO:0007669"/>
    <property type="project" value="InterPro"/>
</dbReference>
<protein>
    <submittedName>
        <fullName evidence="6">Glucan endo-1 3-beta-glucosidas</fullName>
    </submittedName>
</protein>
<evidence type="ECO:0000313" key="7">
    <source>
        <dbReference type="Proteomes" id="UP000325081"/>
    </source>
</evidence>
<dbReference type="InterPro" id="IPR000490">
    <property type="entry name" value="Glyco_hydro_17"/>
</dbReference>
<dbReference type="OrthoDB" id="941679at2759"/>
<proteinExistence type="inferred from homology"/>
<dbReference type="AlphaFoldDB" id="A0A5A7PY93"/>
<dbReference type="InterPro" id="IPR017853">
    <property type="entry name" value="GH"/>
</dbReference>
<dbReference type="Gene3D" id="3.20.20.80">
    <property type="entry name" value="Glycosidases"/>
    <property type="match status" value="1"/>
</dbReference>
<comment type="similarity">
    <text evidence="1 4">Belongs to the glycosyl hydrolase 17 family.</text>
</comment>
<reference evidence="7" key="1">
    <citation type="journal article" date="2019" name="Curr. Biol.">
        <title>Genome Sequence of Striga asiatica Provides Insight into the Evolution of Plant Parasitism.</title>
        <authorList>
            <person name="Yoshida S."/>
            <person name="Kim S."/>
            <person name="Wafula E.K."/>
            <person name="Tanskanen J."/>
            <person name="Kim Y.M."/>
            <person name="Honaas L."/>
            <person name="Yang Z."/>
            <person name="Spallek T."/>
            <person name="Conn C.E."/>
            <person name="Ichihashi Y."/>
            <person name="Cheong K."/>
            <person name="Cui S."/>
            <person name="Der J.P."/>
            <person name="Gundlach H."/>
            <person name="Jiao Y."/>
            <person name="Hori C."/>
            <person name="Ishida J.K."/>
            <person name="Kasahara H."/>
            <person name="Kiba T."/>
            <person name="Kim M.S."/>
            <person name="Koo N."/>
            <person name="Laohavisit A."/>
            <person name="Lee Y.H."/>
            <person name="Lumba S."/>
            <person name="McCourt P."/>
            <person name="Mortimer J.C."/>
            <person name="Mutuku J.M."/>
            <person name="Nomura T."/>
            <person name="Sasaki-Sekimoto Y."/>
            <person name="Seto Y."/>
            <person name="Wang Y."/>
            <person name="Wakatake T."/>
            <person name="Sakakibara H."/>
            <person name="Demura T."/>
            <person name="Yamaguchi S."/>
            <person name="Yoneyama K."/>
            <person name="Manabe R.I."/>
            <person name="Nelson D.C."/>
            <person name="Schulman A.H."/>
            <person name="Timko M.P."/>
            <person name="dePamphilis C.W."/>
            <person name="Choi D."/>
            <person name="Shirasu K."/>
        </authorList>
    </citation>
    <scope>NUCLEOTIDE SEQUENCE [LARGE SCALE GENOMIC DNA]</scope>
    <source>
        <strain evidence="7">cv. UVA1</strain>
    </source>
</reference>
<dbReference type="InterPro" id="IPR044965">
    <property type="entry name" value="Glyco_hydro_17_plant"/>
</dbReference>
<evidence type="ECO:0000256" key="4">
    <source>
        <dbReference type="RuleBase" id="RU004335"/>
    </source>
</evidence>
<dbReference type="SUPFAM" id="SSF51445">
    <property type="entry name" value="(Trans)glycosidases"/>
    <property type="match status" value="1"/>
</dbReference>
<keyword evidence="3 5" id="KW-0326">Glycosidase</keyword>
<dbReference type="PANTHER" id="PTHR32227">
    <property type="entry name" value="GLUCAN ENDO-1,3-BETA-GLUCOSIDASE BG1-RELATED-RELATED"/>
    <property type="match status" value="1"/>
</dbReference>
<name>A0A5A7PY93_STRAF</name>
<evidence type="ECO:0000313" key="6">
    <source>
        <dbReference type="EMBL" id="GER37621.1"/>
    </source>
</evidence>
<sequence length="317" mass="34576">MGSNISVCYGMRGNNLPLPDQVVDLCKQHNIRRIRLYDPYPPALDALSGSGIQLTLDVPNVDLPRVAASQPAADSWVRDNVAKYPGIEFRYLTVGNEVSPLRHSEFAPFVLPAMQNILNAVKSFGLDSKIRVSTAIEAQVLANPFPPTDAEFKPEVASFIEPVVKFLVENGGPFLANLYPYFAYASDKNIPLDYALFESSEGVVAGGVRYPSLFAASLDAFYAALGKSGGSSLEIVVTETGWPSGGGDEATSVENAGTYNRNLVRRVGEGTPSRPGRTIEAYIFALFDENEKDPPETEKHFGIFTAPEIQLKYEIEF</sequence>
<keyword evidence="2 5" id="KW-0378">Hydrolase</keyword>
<dbReference type="PROSITE" id="PS00587">
    <property type="entry name" value="GLYCOSYL_HYDROL_F17"/>
    <property type="match status" value="1"/>
</dbReference>
<evidence type="ECO:0000256" key="1">
    <source>
        <dbReference type="ARBA" id="ARBA00008773"/>
    </source>
</evidence>
<keyword evidence="7" id="KW-1185">Reference proteome</keyword>
<evidence type="ECO:0000256" key="3">
    <source>
        <dbReference type="ARBA" id="ARBA00023295"/>
    </source>
</evidence>